<dbReference type="PANTHER" id="PTHR11722:SF0">
    <property type="entry name" value="LARGE RIBOSOMAL SUBUNIT PROTEIN EL13"/>
    <property type="match status" value="1"/>
</dbReference>
<dbReference type="GO" id="GO:0003735">
    <property type="term" value="F:structural constituent of ribosome"/>
    <property type="evidence" value="ECO:0007669"/>
    <property type="project" value="InterPro"/>
</dbReference>
<accession>A0AAQ3PBZ0</accession>
<evidence type="ECO:0000313" key="5">
    <source>
        <dbReference type="EMBL" id="WVZ24704.1"/>
    </source>
</evidence>
<dbReference type="GO" id="GO:0022625">
    <property type="term" value="C:cytosolic large ribosomal subunit"/>
    <property type="evidence" value="ECO:0007669"/>
    <property type="project" value="TreeGrafter"/>
</dbReference>
<keyword evidence="6" id="KW-1185">Reference proteome</keyword>
<gene>
    <name evidence="5" type="ORF">V8G54_003248</name>
</gene>
<evidence type="ECO:0000256" key="4">
    <source>
        <dbReference type="SAM" id="MobiDB-lite"/>
    </source>
</evidence>
<organism evidence="5 6">
    <name type="scientific">Vigna mungo</name>
    <name type="common">Black gram</name>
    <name type="synonym">Phaseolus mungo</name>
    <dbReference type="NCBI Taxonomy" id="3915"/>
    <lineage>
        <taxon>Eukaryota</taxon>
        <taxon>Viridiplantae</taxon>
        <taxon>Streptophyta</taxon>
        <taxon>Embryophyta</taxon>
        <taxon>Tracheophyta</taxon>
        <taxon>Spermatophyta</taxon>
        <taxon>Magnoliopsida</taxon>
        <taxon>eudicotyledons</taxon>
        <taxon>Gunneridae</taxon>
        <taxon>Pentapetalae</taxon>
        <taxon>rosids</taxon>
        <taxon>fabids</taxon>
        <taxon>Fabales</taxon>
        <taxon>Fabaceae</taxon>
        <taxon>Papilionoideae</taxon>
        <taxon>50 kb inversion clade</taxon>
        <taxon>NPAAA clade</taxon>
        <taxon>indigoferoid/millettioid clade</taxon>
        <taxon>Phaseoleae</taxon>
        <taxon>Vigna</taxon>
    </lineage>
</organism>
<feature type="compositionally biased region" description="Basic and acidic residues" evidence="4">
    <location>
        <begin position="254"/>
        <end position="264"/>
    </location>
</feature>
<feature type="region of interest" description="Disordered" evidence="4">
    <location>
        <begin position="245"/>
        <end position="264"/>
    </location>
</feature>
<name>A0AAQ3PBZ0_VIGMU</name>
<protein>
    <recommendedName>
        <fullName evidence="7">60S ribosomal protein L13</fullName>
    </recommendedName>
</protein>
<evidence type="ECO:0000313" key="6">
    <source>
        <dbReference type="Proteomes" id="UP001374535"/>
    </source>
</evidence>
<dbReference type="FunFam" id="1.20.5.110:FF:000003">
    <property type="entry name" value="60S ribosomal protein L13"/>
    <property type="match status" value="1"/>
</dbReference>
<dbReference type="PANTHER" id="PTHR11722">
    <property type="entry name" value="60S RIBOSOMAL PROTEIN L13"/>
    <property type="match status" value="1"/>
</dbReference>
<evidence type="ECO:0008006" key="7">
    <source>
        <dbReference type="Google" id="ProtNLM"/>
    </source>
</evidence>
<sequence length="264" mass="30009">MVKHNNVIPSGHFRKHWQNYVKTWFNQPARKTRRRLARQKKAVKIFPRPTAGPLRPVVHGQTLKYNMKVRAGRGFSLEELKILDGGVVLMLSNTDWLFELSLSKGNREGALGIISFVPSFYGEGLHCIPLNMLIASQQSAGIPKKLAPTIGIAVDHRRKNRSLESLQANVQRLKTYKAKLVVFPRRARKVKTGDSSAEELANATQVQGPFLPIVREKPTVDLVKVTDEMKSFKAYYKLRLERTNQRHHGARLKKAAEAEKEDKK</sequence>
<dbReference type="Gene3D" id="1.20.5.110">
    <property type="match status" value="1"/>
</dbReference>
<reference evidence="5 6" key="1">
    <citation type="journal article" date="2023" name="Life. Sci Alliance">
        <title>Evolutionary insights into 3D genome organization and epigenetic landscape of Vigna mungo.</title>
        <authorList>
            <person name="Junaid A."/>
            <person name="Singh B."/>
            <person name="Bhatia S."/>
        </authorList>
    </citation>
    <scope>NUCLEOTIDE SEQUENCE [LARGE SCALE GENOMIC DNA]</scope>
    <source>
        <strain evidence="5">Urdbean</strain>
    </source>
</reference>
<dbReference type="InterPro" id="IPR001380">
    <property type="entry name" value="Ribosomal_eL13"/>
</dbReference>
<dbReference type="GO" id="GO:0003723">
    <property type="term" value="F:RNA binding"/>
    <property type="evidence" value="ECO:0007669"/>
    <property type="project" value="TreeGrafter"/>
</dbReference>
<dbReference type="AlphaFoldDB" id="A0AAQ3PBZ0"/>
<dbReference type="EMBL" id="CP144700">
    <property type="protein sequence ID" value="WVZ24704.1"/>
    <property type="molecule type" value="Genomic_DNA"/>
</dbReference>
<dbReference type="Proteomes" id="UP001374535">
    <property type="component" value="Chromosome 1"/>
</dbReference>
<dbReference type="GO" id="GO:0006412">
    <property type="term" value="P:translation"/>
    <property type="evidence" value="ECO:0007669"/>
    <property type="project" value="InterPro"/>
</dbReference>
<dbReference type="Pfam" id="PF01294">
    <property type="entry name" value="Ribosomal_L13e"/>
    <property type="match status" value="2"/>
</dbReference>
<evidence type="ECO:0000256" key="2">
    <source>
        <dbReference type="ARBA" id="ARBA00022980"/>
    </source>
</evidence>
<keyword evidence="2" id="KW-0689">Ribosomal protein</keyword>
<comment type="similarity">
    <text evidence="1">Belongs to the eukaryotic ribosomal protein eL13 family.</text>
</comment>
<proteinExistence type="inferred from homology"/>
<evidence type="ECO:0000256" key="3">
    <source>
        <dbReference type="ARBA" id="ARBA00023274"/>
    </source>
</evidence>
<keyword evidence="3" id="KW-0687">Ribonucleoprotein</keyword>
<evidence type="ECO:0000256" key="1">
    <source>
        <dbReference type="ARBA" id="ARBA00005640"/>
    </source>
</evidence>